<proteinExistence type="predicted"/>
<keyword evidence="4" id="KW-1185">Reference proteome</keyword>
<dbReference type="AlphaFoldDB" id="A0A0D9VG17"/>
<dbReference type="eggNOG" id="ENOG502QPXT">
    <property type="taxonomic scope" value="Eukaryota"/>
</dbReference>
<dbReference type="InterPro" id="IPR051504">
    <property type="entry name" value="Plant_metabolite_acyltrans"/>
</dbReference>
<dbReference type="STRING" id="77586.A0A0D9VG17"/>
<dbReference type="PANTHER" id="PTHR31625">
    <property type="match status" value="1"/>
</dbReference>
<evidence type="ECO:0000313" key="3">
    <source>
        <dbReference type="EnsemblPlants" id="LPERR02G13560.1"/>
    </source>
</evidence>
<dbReference type="Proteomes" id="UP000032180">
    <property type="component" value="Chromosome 2"/>
</dbReference>
<reference evidence="3" key="3">
    <citation type="submission" date="2015-04" db="UniProtKB">
        <authorList>
            <consortium name="EnsemblPlants"/>
        </authorList>
    </citation>
    <scope>IDENTIFICATION</scope>
</reference>
<accession>A0A0D9VG17</accession>
<evidence type="ECO:0000256" key="1">
    <source>
        <dbReference type="ARBA" id="ARBA00022679"/>
    </source>
</evidence>
<sequence>MAPQPSSPAGGLLRVLRTTRVAPAAPALPERALPLLFLEAMWLDAQPVERVFIYHLGPDVDANTNRYKLHYQPGHGVAFTVAELDGVEGVDELATDEPRELAKIAPLVPEIPKGGAVLALKATPPIIDRTLICDRKDMHDAFASPDNEVKELIRSPDAGKLVATFTLSRAHLQGVKDDVAAEAARRGVLPFRCTSTVATYGLTWLCFVRTVAESKAAEEDAHLVFSVDHRSRLEPRVPDKYFGNCVGPAFPTAPKKGLTAGTIADGVYTACAAVAAAVDEAVRGEDGYWET</sequence>
<keyword evidence="1" id="KW-0808">Transferase</keyword>
<dbReference type="HOGENOM" id="CLU_014546_7_0_1"/>
<dbReference type="Pfam" id="PF02458">
    <property type="entry name" value="Transferase"/>
    <property type="match status" value="1"/>
</dbReference>
<name>A0A0D9VG17_9ORYZ</name>
<evidence type="ECO:0000256" key="2">
    <source>
        <dbReference type="ARBA" id="ARBA00023315"/>
    </source>
</evidence>
<evidence type="ECO:0000313" key="4">
    <source>
        <dbReference type="Proteomes" id="UP000032180"/>
    </source>
</evidence>
<keyword evidence="2" id="KW-0012">Acyltransferase</keyword>
<reference evidence="3 4" key="1">
    <citation type="submission" date="2012-08" db="EMBL/GenBank/DDBJ databases">
        <title>Oryza genome evolution.</title>
        <authorList>
            <person name="Wing R.A."/>
        </authorList>
    </citation>
    <scope>NUCLEOTIDE SEQUENCE</scope>
</reference>
<reference evidence="4" key="2">
    <citation type="submission" date="2013-12" db="EMBL/GenBank/DDBJ databases">
        <authorList>
            <person name="Yu Y."/>
            <person name="Lee S."/>
            <person name="de Baynast K."/>
            <person name="Wissotski M."/>
            <person name="Liu L."/>
            <person name="Talag J."/>
            <person name="Goicoechea J."/>
            <person name="Angelova A."/>
            <person name="Jetty R."/>
            <person name="Kudrna D."/>
            <person name="Golser W."/>
            <person name="Rivera L."/>
            <person name="Zhang J."/>
            <person name="Wing R."/>
        </authorList>
    </citation>
    <scope>NUCLEOTIDE SEQUENCE</scope>
</reference>
<dbReference type="GO" id="GO:0050734">
    <property type="term" value="F:hydroxycinnamoyltransferase activity"/>
    <property type="evidence" value="ECO:0007669"/>
    <property type="project" value="UniProtKB-ARBA"/>
</dbReference>
<dbReference type="InterPro" id="IPR023213">
    <property type="entry name" value="CAT-like_dom_sf"/>
</dbReference>
<dbReference type="Gramene" id="LPERR02G13560.1">
    <property type="protein sequence ID" value="LPERR02G13560.1"/>
    <property type="gene ID" value="LPERR02G13560"/>
</dbReference>
<dbReference type="Gene3D" id="3.30.559.10">
    <property type="entry name" value="Chloramphenicol acetyltransferase-like domain"/>
    <property type="match status" value="2"/>
</dbReference>
<protein>
    <submittedName>
        <fullName evidence="3">Uncharacterized protein</fullName>
    </submittedName>
</protein>
<organism evidence="3 4">
    <name type="scientific">Leersia perrieri</name>
    <dbReference type="NCBI Taxonomy" id="77586"/>
    <lineage>
        <taxon>Eukaryota</taxon>
        <taxon>Viridiplantae</taxon>
        <taxon>Streptophyta</taxon>
        <taxon>Embryophyta</taxon>
        <taxon>Tracheophyta</taxon>
        <taxon>Spermatophyta</taxon>
        <taxon>Magnoliopsida</taxon>
        <taxon>Liliopsida</taxon>
        <taxon>Poales</taxon>
        <taxon>Poaceae</taxon>
        <taxon>BOP clade</taxon>
        <taxon>Oryzoideae</taxon>
        <taxon>Oryzeae</taxon>
        <taxon>Oryzinae</taxon>
        <taxon>Leersia</taxon>
    </lineage>
</organism>
<dbReference type="EnsemblPlants" id="LPERR02G13560.1">
    <property type="protein sequence ID" value="LPERR02G13560.1"/>
    <property type="gene ID" value="LPERR02G13560"/>
</dbReference>